<dbReference type="Pfam" id="PF23557">
    <property type="entry name" value="TPR_leprecan"/>
    <property type="match status" value="1"/>
</dbReference>
<dbReference type="InterPro" id="IPR052284">
    <property type="entry name" value="Collagen_mod_leprecan"/>
</dbReference>
<dbReference type="PANTHER" id="PTHR13986">
    <property type="entry name" value="PROTEIN LYSINE HYDROXYLATION COMPLEX COMPONENT"/>
    <property type="match status" value="1"/>
</dbReference>
<reference evidence="4" key="1">
    <citation type="submission" date="2020-03" db="EMBL/GenBank/DDBJ databases">
        <title>Melopsittacus undulatus (budgerigar) genome, bMelUnd1, maternal haplotype with Z.</title>
        <authorList>
            <person name="Gedman G."/>
            <person name="Mountcastle J."/>
            <person name="Haase B."/>
            <person name="Formenti G."/>
            <person name="Wright T."/>
            <person name="Apodaca J."/>
            <person name="Pelan S."/>
            <person name="Chow W."/>
            <person name="Rhie A."/>
            <person name="Howe K."/>
            <person name="Fedrigo O."/>
            <person name="Jarvis E.D."/>
        </authorList>
    </citation>
    <scope>NUCLEOTIDE SEQUENCE [LARGE SCALE GENOMIC DNA]</scope>
</reference>
<sequence length="199" mass="21533">TGPRSPSQPWGALLLLPLLLPAACRAGSGCVGEGGPLEPFDALYATGVQAYYGGDFAGAARCLERALRSRRELRDTRLRCRRLCLGQVRLAAPGPGAGGDLPFFSSVLGRAGCVRRCEEPRLGAASRHRAAEEVRADFQRRVPYSYLQRAYIQVGTARPPRQAVTFPEENSVILSTSLPKRINTPPPKTTTKFAPNQDS</sequence>
<dbReference type="GO" id="GO:0005783">
    <property type="term" value="C:endoplasmic reticulum"/>
    <property type="evidence" value="ECO:0007669"/>
    <property type="project" value="TreeGrafter"/>
</dbReference>
<evidence type="ECO:0000313" key="5">
    <source>
        <dbReference type="Proteomes" id="UP000694405"/>
    </source>
</evidence>
<dbReference type="Ensembl" id="ENSMUNT00000031753.1">
    <property type="protein sequence ID" value="ENSMUNP00000023345.1"/>
    <property type="gene ID" value="ENSMUNG00000017137.1"/>
</dbReference>
<protein>
    <recommendedName>
        <fullName evidence="3">Leprecan-like alpha-helical domain-containing protein</fullName>
    </recommendedName>
</protein>
<dbReference type="GO" id="GO:0005518">
    <property type="term" value="F:collagen binding"/>
    <property type="evidence" value="ECO:0007669"/>
    <property type="project" value="TreeGrafter"/>
</dbReference>
<accession>A0A8V5GMU5</accession>
<organism evidence="4 5">
    <name type="scientific">Melopsittacus undulatus</name>
    <name type="common">Budgerigar</name>
    <name type="synonym">Psittacus undulatus</name>
    <dbReference type="NCBI Taxonomy" id="13146"/>
    <lineage>
        <taxon>Eukaryota</taxon>
        <taxon>Metazoa</taxon>
        <taxon>Chordata</taxon>
        <taxon>Craniata</taxon>
        <taxon>Vertebrata</taxon>
        <taxon>Euteleostomi</taxon>
        <taxon>Archelosauria</taxon>
        <taxon>Archosauria</taxon>
        <taxon>Dinosauria</taxon>
        <taxon>Saurischia</taxon>
        <taxon>Theropoda</taxon>
        <taxon>Coelurosauria</taxon>
        <taxon>Aves</taxon>
        <taxon>Neognathae</taxon>
        <taxon>Neoaves</taxon>
        <taxon>Telluraves</taxon>
        <taxon>Australaves</taxon>
        <taxon>Psittaciformes</taxon>
        <taxon>Psittaculidae</taxon>
        <taxon>Melopsittacus</taxon>
    </lineage>
</organism>
<feature type="domain" description="Leprecan-like alpha-helical" evidence="3">
    <location>
        <begin position="39"/>
        <end position="155"/>
    </location>
</feature>
<keyword evidence="1" id="KW-0732">Signal</keyword>
<evidence type="ECO:0000259" key="3">
    <source>
        <dbReference type="Pfam" id="PF23557"/>
    </source>
</evidence>
<reference evidence="4" key="2">
    <citation type="submission" date="2025-08" db="UniProtKB">
        <authorList>
            <consortium name="Ensembl"/>
        </authorList>
    </citation>
    <scope>IDENTIFICATION</scope>
</reference>
<dbReference type="PANTHER" id="PTHR13986:SF3">
    <property type="entry name" value="CARTILAGE-ASSOCIATED PROTEIN"/>
    <property type="match status" value="1"/>
</dbReference>
<dbReference type="Proteomes" id="UP000694405">
    <property type="component" value="Unassembled WGS sequence"/>
</dbReference>
<keyword evidence="2" id="KW-0325">Glycoprotein</keyword>
<keyword evidence="5" id="KW-1185">Reference proteome</keyword>
<dbReference type="InterPro" id="IPR056585">
    <property type="entry name" value="Leprecan_dom"/>
</dbReference>
<name>A0A8V5GMU5_MELUD</name>
<dbReference type="AlphaFoldDB" id="A0A8V5GMU5"/>
<reference evidence="4" key="3">
    <citation type="submission" date="2025-09" db="UniProtKB">
        <authorList>
            <consortium name="Ensembl"/>
        </authorList>
    </citation>
    <scope>IDENTIFICATION</scope>
</reference>
<proteinExistence type="predicted"/>
<evidence type="ECO:0000313" key="4">
    <source>
        <dbReference type="Ensembl" id="ENSMUNP00000023345.1"/>
    </source>
</evidence>
<dbReference type="GO" id="GO:0030199">
    <property type="term" value="P:collagen fibril organization"/>
    <property type="evidence" value="ECO:0007669"/>
    <property type="project" value="TreeGrafter"/>
</dbReference>
<evidence type="ECO:0000256" key="1">
    <source>
        <dbReference type="ARBA" id="ARBA00022729"/>
    </source>
</evidence>
<evidence type="ECO:0000256" key="2">
    <source>
        <dbReference type="ARBA" id="ARBA00023180"/>
    </source>
</evidence>